<protein>
    <submittedName>
        <fullName evidence="1">Uncharacterized protein</fullName>
    </submittedName>
</protein>
<gene>
    <name evidence="1" type="ORF">Bca52824_064353</name>
</gene>
<comment type="caution">
    <text evidence="1">The sequence shown here is derived from an EMBL/GenBank/DDBJ whole genome shotgun (WGS) entry which is preliminary data.</text>
</comment>
<dbReference type="Proteomes" id="UP000886595">
    <property type="component" value="Unassembled WGS sequence"/>
</dbReference>
<proteinExistence type="predicted"/>
<keyword evidence="2" id="KW-1185">Reference proteome</keyword>
<dbReference type="EMBL" id="JAAMPC010000013">
    <property type="protein sequence ID" value="KAG2269798.1"/>
    <property type="molecule type" value="Genomic_DNA"/>
</dbReference>
<organism evidence="1 2">
    <name type="scientific">Brassica carinata</name>
    <name type="common">Ethiopian mustard</name>
    <name type="synonym">Abyssinian cabbage</name>
    <dbReference type="NCBI Taxonomy" id="52824"/>
    <lineage>
        <taxon>Eukaryota</taxon>
        <taxon>Viridiplantae</taxon>
        <taxon>Streptophyta</taxon>
        <taxon>Embryophyta</taxon>
        <taxon>Tracheophyta</taxon>
        <taxon>Spermatophyta</taxon>
        <taxon>Magnoliopsida</taxon>
        <taxon>eudicotyledons</taxon>
        <taxon>Gunneridae</taxon>
        <taxon>Pentapetalae</taxon>
        <taxon>rosids</taxon>
        <taxon>malvids</taxon>
        <taxon>Brassicales</taxon>
        <taxon>Brassicaceae</taxon>
        <taxon>Brassiceae</taxon>
        <taxon>Brassica</taxon>
    </lineage>
</organism>
<reference evidence="1 2" key="1">
    <citation type="submission" date="2020-02" db="EMBL/GenBank/DDBJ databases">
        <authorList>
            <person name="Ma Q."/>
            <person name="Huang Y."/>
            <person name="Song X."/>
            <person name="Pei D."/>
        </authorList>
    </citation>
    <scope>NUCLEOTIDE SEQUENCE [LARGE SCALE GENOMIC DNA]</scope>
    <source>
        <strain evidence="1">Sxm20200214</strain>
        <tissue evidence="1">Leaf</tissue>
    </source>
</reference>
<dbReference type="AlphaFoldDB" id="A0A8X7QHB6"/>
<name>A0A8X7QHB6_BRACI</name>
<evidence type="ECO:0000313" key="1">
    <source>
        <dbReference type="EMBL" id="KAG2269798.1"/>
    </source>
</evidence>
<sequence>MKIMASWSSQKGKKKSISSVLSITRSRNGSCKGRDKAAIALARLFMARLAGNENKRTGKSAFPIRWLSSGDPLFSGFDDSKRTGHLLQSIRRGMFSWPEIWFNPNEKHPF</sequence>
<evidence type="ECO:0000313" key="2">
    <source>
        <dbReference type="Proteomes" id="UP000886595"/>
    </source>
</evidence>
<accession>A0A8X7QHB6</accession>